<dbReference type="AlphaFoldDB" id="A0A1I7SED0"/>
<name>A0A1I7SED0_BURXY</name>
<feature type="transmembrane region" description="Helical" evidence="1">
    <location>
        <begin position="43"/>
        <end position="67"/>
    </location>
</feature>
<evidence type="ECO:0000313" key="4">
    <source>
        <dbReference type="Proteomes" id="UP000659654"/>
    </source>
</evidence>
<accession>A0A1I7SED0</accession>
<keyword evidence="1" id="KW-1133">Transmembrane helix</keyword>
<keyword evidence="1" id="KW-0812">Transmembrane</keyword>
<organism evidence="3 5">
    <name type="scientific">Bursaphelenchus xylophilus</name>
    <name type="common">Pinewood nematode worm</name>
    <name type="synonym">Aphelenchoides xylophilus</name>
    <dbReference type="NCBI Taxonomy" id="6326"/>
    <lineage>
        <taxon>Eukaryota</taxon>
        <taxon>Metazoa</taxon>
        <taxon>Ecdysozoa</taxon>
        <taxon>Nematoda</taxon>
        <taxon>Chromadorea</taxon>
        <taxon>Rhabditida</taxon>
        <taxon>Tylenchina</taxon>
        <taxon>Tylenchomorpha</taxon>
        <taxon>Aphelenchoidea</taxon>
        <taxon>Aphelenchoididae</taxon>
        <taxon>Bursaphelenchus</taxon>
    </lineage>
</organism>
<evidence type="ECO:0000313" key="5">
    <source>
        <dbReference type="WBParaSite" id="BXY_1138900.1"/>
    </source>
</evidence>
<keyword evidence="4" id="KW-1185">Reference proteome</keyword>
<reference evidence="5" key="1">
    <citation type="submission" date="2016-11" db="UniProtKB">
        <authorList>
            <consortium name="WormBaseParasite"/>
        </authorList>
    </citation>
    <scope>IDENTIFICATION</scope>
</reference>
<keyword evidence="1" id="KW-0472">Membrane</keyword>
<dbReference type="EMBL" id="CAJFDI010000001">
    <property type="protein sequence ID" value="CAD5211035.1"/>
    <property type="molecule type" value="Genomic_DNA"/>
</dbReference>
<dbReference type="Proteomes" id="UP000659654">
    <property type="component" value="Unassembled WGS sequence"/>
</dbReference>
<dbReference type="WBParaSite" id="BXY_1138900.1">
    <property type="protein sequence ID" value="BXY_1138900.1"/>
    <property type="gene ID" value="BXY_1138900"/>
</dbReference>
<evidence type="ECO:0000313" key="3">
    <source>
        <dbReference type="Proteomes" id="UP000095284"/>
    </source>
</evidence>
<reference evidence="2" key="2">
    <citation type="submission" date="2020-09" db="EMBL/GenBank/DDBJ databases">
        <authorList>
            <person name="Kikuchi T."/>
        </authorList>
    </citation>
    <scope>NUCLEOTIDE SEQUENCE</scope>
    <source>
        <strain evidence="2">Ka4C1</strain>
    </source>
</reference>
<sequence>MSDKRIKEGLFIGGCHVAIERVTLQSQINGQMLGRPGLTVTSLLLFIDLVPFFEYSTWFIFISVLLFKFFGVNPRKFTISPGDSTVETAVTVHLIKIPKKKVEFVERVVPEAEQSPSSSAYQCFVVRSERVRIAQPNRALTSNRRIMSAQNLLTTKNDSFYSYDHSSMESLPAVGSLDPVGE</sequence>
<gene>
    <name evidence="2" type="ORF">BXYJ_LOCUS2227</name>
</gene>
<protein>
    <submittedName>
        <fullName evidence="2">(pine wood nematode) hypothetical protein</fullName>
    </submittedName>
</protein>
<proteinExistence type="predicted"/>
<evidence type="ECO:0000313" key="2">
    <source>
        <dbReference type="EMBL" id="CAD5211035.1"/>
    </source>
</evidence>
<evidence type="ECO:0000256" key="1">
    <source>
        <dbReference type="SAM" id="Phobius"/>
    </source>
</evidence>
<dbReference type="EMBL" id="CAJFCV020000001">
    <property type="protein sequence ID" value="CAG9087512.1"/>
    <property type="molecule type" value="Genomic_DNA"/>
</dbReference>
<dbReference type="Proteomes" id="UP000095284">
    <property type="component" value="Unplaced"/>
</dbReference>
<dbReference type="Proteomes" id="UP000582659">
    <property type="component" value="Unassembled WGS sequence"/>
</dbReference>